<dbReference type="Proteomes" id="UP000308092">
    <property type="component" value="Unassembled WGS sequence"/>
</dbReference>
<reference evidence="1 2" key="1">
    <citation type="submission" date="2019-03" db="EMBL/GenBank/DDBJ databases">
        <title>The genome sequence of a newly discovered highly antifungal drug resistant Aspergillus species, Aspergillus tanneri NIH 1004.</title>
        <authorList>
            <person name="Mounaud S."/>
            <person name="Singh I."/>
            <person name="Joardar V."/>
            <person name="Pakala S."/>
            <person name="Pakala S."/>
            <person name="Venepally P."/>
            <person name="Hoover J."/>
            <person name="Nierman W."/>
            <person name="Chung J."/>
            <person name="Losada L."/>
        </authorList>
    </citation>
    <scope>NUCLEOTIDE SEQUENCE [LARGE SCALE GENOMIC DNA]</scope>
    <source>
        <strain evidence="1 2">NIH1004</strain>
    </source>
</reference>
<sequence>MGIVVSEDGNAGGQSDRQKVEMIAAENDYGLIMATLDQVSVFLGSWWTSSLAGRIQLHAYPFDGYYKP</sequence>
<protein>
    <submittedName>
        <fullName evidence="1">Uncharacterized protein</fullName>
    </submittedName>
</protein>
<keyword evidence="2" id="KW-1185">Reference proteome</keyword>
<evidence type="ECO:0000313" key="2">
    <source>
        <dbReference type="Proteomes" id="UP000308092"/>
    </source>
</evidence>
<dbReference type="AlphaFoldDB" id="A0A4S3JWK9"/>
<comment type="caution">
    <text evidence="1">The sequence shown here is derived from an EMBL/GenBank/DDBJ whole genome shotgun (WGS) entry which is preliminary data.</text>
</comment>
<dbReference type="VEuPathDB" id="FungiDB:EYZ11_000657"/>
<evidence type="ECO:0000313" key="1">
    <source>
        <dbReference type="EMBL" id="THC99845.1"/>
    </source>
</evidence>
<proteinExistence type="predicted"/>
<dbReference type="EMBL" id="SOSA01000010">
    <property type="protein sequence ID" value="THC99845.1"/>
    <property type="molecule type" value="Genomic_DNA"/>
</dbReference>
<name>A0A4S3JWK9_9EURO</name>
<accession>A0A4S3JWK9</accession>
<gene>
    <name evidence="1" type="ORF">EYZ11_000657</name>
</gene>
<organism evidence="1 2">
    <name type="scientific">Aspergillus tanneri</name>
    <dbReference type="NCBI Taxonomy" id="1220188"/>
    <lineage>
        <taxon>Eukaryota</taxon>
        <taxon>Fungi</taxon>
        <taxon>Dikarya</taxon>
        <taxon>Ascomycota</taxon>
        <taxon>Pezizomycotina</taxon>
        <taxon>Eurotiomycetes</taxon>
        <taxon>Eurotiomycetidae</taxon>
        <taxon>Eurotiales</taxon>
        <taxon>Aspergillaceae</taxon>
        <taxon>Aspergillus</taxon>
        <taxon>Aspergillus subgen. Circumdati</taxon>
    </lineage>
</organism>